<dbReference type="Pfam" id="PF14206">
    <property type="entry name" value="Cys_rich_CPCC"/>
    <property type="match status" value="1"/>
</dbReference>
<protein>
    <recommendedName>
        <fullName evidence="1">Cysteine-rich CPCC domain-containing protein</fullName>
    </recommendedName>
</protein>
<organism evidence="2 3">
    <name type="scientific">Kribbella lupini</name>
    <dbReference type="NCBI Taxonomy" id="291602"/>
    <lineage>
        <taxon>Bacteria</taxon>
        <taxon>Bacillati</taxon>
        <taxon>Actinomycetota</taxon>
        <taxon>Actinomycetes</taxon>
        <taxon>Propionibacteriales</taxon>
        <taxon>Kribbellaceae</taxon>
        <taxon>Kribbella</taxon>
    </lineage>
</organism>
<sequence length="129" mass="15212">MDDLYPCPCCGHLAFAELPGSYEICSICFWEDDLVQLRWPDWTGGANRPSLRESQLNVVRFGAMEQRFVGKVQAPAADDRVDDGWRLIDDRDLFEPRGVEERPWPADRTELYWWRPTFWRRDGMSTIER</sequence>
<dbReference type="EMBL" id="BAAANC010000003">
    <property type="protein sequence ID" value="GAA1548408.1"/>
    <property type="molecule type" value="Genomic_DNA"/>
</dbReference>
<reference evidence="3" key="1">
    <citation type="journal article" date="2019" name="Int. J. Syst. Evol. Microbiol.">
        <title>The Global Catalogue of Microorganisms (GCM) 10K type strain sequencing project: providing services to taxonomists for standard genome sequencing and annotation.</title>
        <authorList>
            <consortium name="The Broad Institute Genomics Platform"/>
            <consortium name="The Broad Institute Genome Sequencing Center for Infectious Disease"/>
            <person name="Wu L."/>
            <person name="Ma J."/>
        </authorList>
    </citation>
    <scope>NUCLEOTIDE SEQUENCE [LARGE SCALE GENOMIC DNA]</scope>
    <source>
        <strain evidence="3">JCM 14303</strain>
    </source>
</reference>
<gene>
    <name evidence="2" type="ORF">GCM10009741_60320</name>
</gene>
<dbReference type="Proteomes" id="UP001500363">
    <property type="component" value="Unassembled WGS sequence"/>
</dbReference>
<dbReference type="InterPro" id="IPR025983">
    <property type="entry name" value="Cys_rich_CPCC"/>
</dbReference>
<dbReference type="RefSeq" id="WP_344180217.1">
    <property type="nucleotide sequence ID" value="NZ_BAAANC010000003.1"/>
</dbReference>
<name>A0ABP4MPQ1_9ACTN</name>
<comment type="caution">
    <text evidence="2">The sequence shown here is derived from an EMBL/GenBank/DDBJ whole genome shotgun (WGS) entry which is preliminary data.</text>
</comment>
<evidence type="ECO:0000313" key="3">
    <source>
        <dbReference type="Proteomes" id="UP001500363"/>
    </source>
</evidence>
<evidence type="ECO:0000313" key="2">
    <source>
        <dbReference type="EMBL" id="GAA1548408.1"/>
    </source>
</evidence>
<proteinExistence type="predicted"/>
<evidence type="ECO:0000259" key="1">
    <source>
        <dbReference type="Pfam" id="PF14206"/>
    </source>
</evidence>
<accession>A0ABP4MPQ1</accession>
<feature type="domain" description="Cysteine-rich CPCC" evidence="1">
    <location>
        <begin position="5"/>
        <end position="78"/>
    </location>
</feature>
<keyword evidence="3" id="KW-1185">Reference proteome</keyword>